<dbReference type="SUPFAM" id="SSF46565">
    <property type="entry name" value="Chaperone J-domain"/>
    <property type="match status" value="1"/>
</dbReference>
<accession>A0ABU6T6D7</accession>
<protein>
    <recommendedName>
        <fullName evidence="2">J domain-containing protein</fullName>
    </recommendedName>
</protein>
<name>A0ABU6T6D7_9FABA</name>
<feature type="region of interest" description="Disordered" evidence="1">
    <location>
        <begin position="135"/>
        <end position="160"/>
    </location>
</feature>
<dbReference type="Gene3D" id="1.10.287.110">
    <property type="entry name" value="DnaJ domain"/>
    <property type="match status" value="1"/>
</dbReference>
<dbReference type="InterPro" id="IPR053052">
    <property type="entry name" value="Imprinting_Balance_Reg"/>
</dbReference>
<evidence type="ECO:0000259" key="2">
    <source>
        <dbReference type="PROSITE" id="PS50076"/>
    </source>
</evidence>
<evidence type="ECO:0000313" key="3">
    <source>
        <dbReference type="EMBL" id="MED6144085.1"/>
    </source>
</evidence>
<dbReference type="EMBL" id="JASCZI010090651">
    <property type="protein sequence ID" value="MED6144085.1"/>
    <property type="molecule type" value="Genomic_DNA"/>
</dbReference>
<dbReference type="InterPro" id="IPR036869">
    <property type="entry name" value="J_dom_sf"/>
</dbReference>
<dbReference type="InterPro" id="IPR056988">
    <property type="entry name" value="Zn_ribbon_pln"/>
</dbReference>
<keyword evidence="4" id="KW-1185">Reference proteome</keyword>
<dbReference type="PANTHER" id="PTHR45496:SF15">
    <property type="entry name" value="CHAPERONE DNAJ-DOMAIN PROTEIN"/>
    <property type="match status" value="1"/>
</dbReference>
<gene>
    <name evidence="3" type="ORF">PIB30_012171</name>
</gene>
<feature type="compositionally biased region" description="Pro residues" evidence="1">
    <location>
        <begin position="138"/>
        <end position="154"/>
    </location>
</feature>
<reference evidence="3 4" key="1">
    <citation type="journal article" date="2023" name="Plants (Basel)">
        <title>Bridging the Gap: Combining Genomics and Transcriptomics Approaches to Understand Stylosanthes scabra, an Orphan Legume from the Brazilian Caatinga.</title>
        <authorList>
            <person name="Ferreira-Neto J.R.C."/>
            <person name="da Silva M.D."/>
            <person name="Binneck E."/>
            <person name="de Melo N.F."/>
            <person name="da Silva R.H."/>
            <person name="de Melo A.L.T.M."/>
            <person name="Pandolfi V."/>
            <person name="Bustamante F.O."/>
            <person name="Brasileiro-Vidal A.C."/>
            <person name="Benko-Iseppon A.M."/>
        </authorList>
    </citation>
    <scope>NUCLEOTIDE SEQUENCE [LARGE SCALE GENOMIC DNA]</scope>
    <source>
        <tissue evidence="3">Leaves</tissue>
    </source>
</reference>
<sequence>MNAFPPPYPPGDSDAQTLIAACNAMLSHRRFSAARDFALRLPPSHHQLAQQIIAISDVLSAAHTRDWYSLLQLRSSDFSGDLSLPRQQFKKLALLLDTNTNTLPLSDEALTCLAEAWHVLADPQRRQMYDLEVAGELPPQPQPQPHPPPTPTQQPQPQQQQPFWGTFWTVCPYCWKMYEYEEAYEDCALRCEGCGKVFHGVAVKPPVREETVVVEGQRREYYKCDASVPLRYYEVLEKPENKNFNEENFVNISDDDADDPFGKGNDVGNDRVFHQGNVNGRVDLRWNSYNNSGNNNNGKGGMRVKTVAKKMSGHRMMRKQQGVFLDADNDLGLNVDADDDGGELEFTQGDDGDIFIGVRGD</sequence>
<comment type="caution">
    <text evidence="3">The sequence shown here is derived from an EMBL/GenBank/DDBJ whole genome shotgun (WGS) entry which is preliminary data.</text>
</comment>
<dbReference type="InterPro" id="IPR001623">
    <property type="entry name" value="DnaJ_domain"/>
</dbReference>
<proteinExistence type="predicted"/>
<dbReference type="Pfam" id="PF23551">
    <property type="entry name" value="Zn_ribbon_20"/>
    <property type="match status" value="1"/>
</dbReference>
<organism evidence="3 4">
    <name type="scientific">Stylosanthes scabra</name>
    <dbReference type="NCBI Taxonomy" id="79078"/>
    <lineage>
        <taxon>Eukaryota</taxon>
        <taxon>Viridiplantae</taxon>
        <taxon>Streptophyta</taxon>
        <taxon>Embryophyta</taxon>
        <taxon>Tracheophyta</taxon>
        <taxon>Spermatophyta</taxon>
        <taxon>Magnoliopsida</taxon>
        <taxon>eudicotyledons</taxon>
        <taxon>Gunneridae</taxon>
        <taxon>Pentapetalae</taxon>
        <taxon>rosids</taxon>
        <taxon>fabids</taxon>
        <taxon>Fabales</taxon>
        <taxon>Fabaceae</taxon>
        <taxon>Papilionoideae</taxon>
        <taxon>50 kb inversion clade</taxon>
        <taxon>dalbergioids sensu lato</taxon>
        <taxon>Dalbergieae</taxon>
        <taxon>Pterocarpus clade</taxon>
        <taxon>Stylosanthes</taxon>
    </lineage>
</organism>
<evidence type="ECO:0000313" key="4">
    <source>
        <dbReference type="Proteomes" id="UP001341840"/>
    </source>
</evidence>
<dbReference type="PANTHER" id="PTHR45496">
    <property type="entry name" value="CHAPERONE DNAJ-DOMAIN SUPERFAMILY PROTEIN"/>
    <property type="match status" value="1"/>
</dbReference>
<dbReference type="Proteomes" id="UP001341840">
    <property type="component" value="Unassembled WGS sequence"/>
</dbReference>
<evidence type="ECO:0000256" key="1">
    <source>
        <dbReference type="SAM" id="MobiDB-lite"/>
    </source>
</evidence>
<feature type="domain" description="J" evidence="2">
    <location>
        <begin position="66"/>
        <end position="133"/>
    </location>
</feature>
<dbReference type="PROSITE" id="PS50076">
    <property type="entry name" value="DNAJ_2"/>
    <property type="match status" value="1"/>
</dbReference>